<protein>
    <submittedName>
        <fullName evidence="3">Flagellar biosynthetic protein FliO</fullName>
    </submittedName>
</protein>
<feature type="region of interest" description="Disordered" evidence="1">
    <location>
        <begin position="82"/>
        <end position="120"/>
    </location>
</feature>
<reference evidence="3 4" key="1">
    <citation type="submission" date="2022-03" db="EMBL/GenBank/DDBJ databases">
        <title>Complete genome sequence of Lysobacter capsici VKM B-2533 and Lysobacter gummosus 10.1.1, promising sources of lytic agents.</title>
        <authorList>
            <person name="Tarlachkov S.V."/>
            <person name="Kudryakova I.V."/>
            <person name="Afoshin A.S."/>
            <person name="Leontyevskaya E.A."/>
            <person name="Leontyevskaya N.V."/>
        </authorList>
    </citation>
    <scope>NUCLEOTIDE SEQUENCE [LARGE SCALE GENOMIC DNA]</scope>
    <source>
        <strain evidence="3 4">10.1.1</strain>
    </source>
</reference>
<organism evidence="3 4">
    <name type="scientific">Lysobacter gummosus</name>
    <dbReference type="NCBI Taxonomy" id="262324"/>
    <lineage>
        <taxon>Bacteria</taxon>
        <taxon>Pseudomonadati</taxon>
        <taxon>Pseudomonadota</taxon>
        <taxon>Gammaproteobacteria</taxon>
        <taxon>Lysobacterales</taxon>
        <taxon>Lysobacteraceae</taxon>
        <taxon>Lysobacter</taxon>
    </lineage>
</organism>
<feature type="transmembrane region" description="Helical" evidence="2">
    <location>
        <begin position="6"/>
        <end position="26"/>
    </location>
</feature>
<keyword evidence="3" id="KW-0969">Cilium</keyword>
<sequence>MHIDYFRVVLSLALCLGLGVGAIYLLRSRFRGLSSRVARDLSLLESLQIDPRTAVHVLGYKGERLLLTTRDNAIHVTALRSADADAASEPAPQDDAADTNTGTDATAANAAEPHAGARAS</sequence>
<keyword evidence="3" id="KW-0282">Flagellum</keyword>
<keyword evidence="3" id="KW-0966">Cell projection</keyword>
<keyword evidence="2" id="KW-0472">Membrane</keyword>
<dbReference type="RefSeq" id="WP_057944512.1">
    <property type="nucleotide sequence ID" value="NZ_CP011131.1"/>
</dbReference>
<dbReference type="EMBL" id="CP093547">
    <property type="protein sequence ID" value="UNP28983.1"/>
    <property type="molecule type" value="Genomic_DNA"/>
</dbReference>
<evidence type="ECO:0000256" key="1">
    <source>
        <dbReference type="SAM" id="MobiDB-lite"/>
    </source>
</evidence>
<feature type="compositionally biased region" description="Low complexity" evidence="1">
    <location>
        <begin position="84"/>
        <end position="111"/>
    </location>
</feature>
<keyword evidence="2" id="KW-1133">Transmembrane helix</keyword>
<proteinExistence type="predicted"/>
<accession>A0ABY3X8R4</accession>
<dbReference type="Proteomes" id="UP000829194">
    <property type="component" value="Chromosome"/>
</dbReference>
<evidence type="ECO:0000313" key="4">
    <source>
        <dbReference type="Proteomes" id="UP000829194"/>
    </source>
</evidence>
<gene>
    <name evidence="3" type="ORF">MOV92_21330</name>
</gene>
<keyword evidence="2" id="KW-0812">Transmembrane</keyword>
<evidence type="ECO:0000256" key="2">
    <source>
        <dbReference type="SAM" id="Phobius"/>
    </source>
</evidence>
<keyword evidence="4" id="KW-1185">Reference proteome</keyword>
<evidence type="ECO:0000313" key="3">
    <source>
        <dbReference type="EMBL" id="UNP28983.1"/>
    </source>
</evidence>
<name>A0ABY3X8R4_9GAMM</name>